<name>A0A2Z6SB89_9GLOM</name>
<evidence type="ECO:0000313" key="6">
    <source>
        <dbReference type="EMBL" id="GBC06990.1"/>
    </source>
</evidence>
<keyword evidence="4" id="KW-0067">ATP-binding</keyword>
<keyword evidence="7" id="KW-1185">Reference proteome</keyword>
<evidence type="ECO:0000259" key="5">
    <source>
        <dbReference type="PROSITE" id="PS50011"/>
    </source>
</evidence>
<evidence type="ECO:0000313" key="7">
    <source>
        <dbReference type="Proteomes" id="UP000247702"/>
    </source>
</evidence>
<dbReference type="GO" id="GO:0005524">
    <property type="term" value="F:ATP binding"/>
    <property type="evidence" value="ECO:0007669"/>
    <property type="project" value="UniProtKB-KW"/>
</dbReference>
<keyword evidence="2" id="KW-0547">Nucleotide-binding</keyword>
<evidence type="ECO:0000256" key="1">
    <source>
        <dbReference type="ARBA" id="ARBA00022679"/>
    </source>
</evidence>
<comment type="caution">
    <text evidence="6">The sequence shown here is derived from an EMBL/GenBank/DDBJ whole genome shotgun (WGS) entry which is preliminary data.</text>
</comment>
<protein>
    <recommendedName>
        <fullName evidence="5">Protein kinase domain-containing protein</fullName>
    </recommendedName>
</protein>
<dbReference type="InterPro" id="IPR011009">
    <property type="entry name" value="Kinase-like_dom_sf"/>
</dbReference>
<evidence type="ECO:0000256" key="3">
    <source>
        <dbReference type="ARBA" id="ARBA00022777"/>
    </source>
</evidence>
<dbReference type="InterPro" id="IPR001245">
    <property type="entry name" value="Ser-Thr/Tyr_kinase_cat_dom"/>
</dbReference>
<evidence type="ECO:0000256" key="4">
    <source>
        <dbReference type="ARBA" id="ARBA00022840"/>
    </source>
</evidence>
<dbReference type="InterPro" id="IPR051681">
    <property type="entry name" value="Ser/Thr_Kinases-Pseudokinases"/>
</dbReference>
<accession>A0A2Z6SB89</accession>
<gene>
    <name evidence="6" type="ORF">RclHR1_07190006</name>
</gene>
<keyword evidence="1" id="KW-0808">Transferase</keyword>
<sequence>MELQINSKCKIDFSLSNNASLIQPTQTIVKSKYKKSKCTECNRRRKPLYEGDQICHVCYKIKSHDIRQSGNEVIDEFIKYTQINLVTSAGKMEFVPYDQFEDIEFISEGGFSKVYKATWINGPVTGWNGNNNYRKCNYTVVLKKLKNSINITSKELNELKVFYNIFAKKKRLYSSSNVCKYFGITRDPDSQEFVIVMPYYISGDLIHYITKNFYKISWVDKLEHLIYIEQGLNNIHSLDIIHRDFHSGNIFFGKIDDFIRSRISIGDLGISKSATESESNENYGIIPYMAPEIFQGQKYTKASDVYSLGMIMWELMTCRRPFWDRNHDTELILDICDGLRPPIVTNAPEGYIELMKECWHSDPQKRPQADDITNKLSKIDSKEYRNRFNNPTKIIESSNIGPVTINNPGAIYKSRSLSVMINSAMSLKSSRSQFINLEKGKRRFEDDLIKDDNGEDRSIKRKKLYENDDYLTRELELDIDLDFDNNGIL</sequence>
<dbReference type="SUPFAM" id="SSF56112">
    <property type="entry name" value="Protein kinase-like (PK-like)"/>
    <property type="match status" value="1"/>
</dbReference>
<dbReference type="PROSITE" id="PS50011">
    <property type="entry name" value="PROTEIN_KINASE_DOM"/>
    <property type="match status" value="1"/>
</dbReference>
<proteinExistence type="predicted"/>
<reference evidence="6 7" key="1">
    <citation type="submission" date="2017-11" db="EMBL/GenBank/DDBJ databases">
        <title>The genome of Rhizophagus clarus HR1 reveals common genetic basis of auxotrophy among arbuscular mycorrhizal fungi.</title>
        <authorList>
            <person name="Kobayashi Y."/>
        </authorList>
    </citation>
    <scope>NUCLEOTIDE SEQUENCE [LARGE SCALE GENOMIC DNA]</scope>
    <source>
        <strain evidence="6 7">HR1</strain>
    </source>
</reference>
<dbReference type="EMBL" id="BEXD01004114">
    <property type="protein sequence ID" value="GBC06990.1"/>
    <property type="molecule type" value="Genomic_DNA"/>
</dbReference>
<dbReference type="InterPro" id="IPR000719">
    <property type="entry name" value="Prot_kinase_dom"/>
</dbReference>
<dbReference type="GO" id="GO:0004674">
    <property type="term" value="F:protein serine/threonine kinase activity"/>
    <property type="evidence" value="ECO:0007669"/>
    <property type="project" value="TreeGrafter"/>
</dbReference>
<dbReference type="Pfam" id="PF07714">
    <property type="entry name" value="PK_Tyr_Ser-Thr"/>
    <property type="match status" value="1"/>
</dbReference>
<dbReference type="PRINTS" id="PR00109">
    <property type="entry name" value="TYRKINASE"/>
</dbReference>
<keyword evidence="3" id="KW-0418">Kinase</keyword>
<evidence type="ECO:0000256" key="2">
    <source>
        <dbReference type="ARBA" id="ARBA00022741"/>
    </source>
</evidence>
<dbReference type="Proteomes" id="UP000247702">
    <property type="component" value="Unassembled WGS sequence"/>
</dbReference>
<dbReference type="PANTHER" id="PTHR44329">
    <property type="entry name" value="SERINE/THREONINE-PROTEIN KINASE TNNI3K-RELATED"/>
    <property type="match status" value="1"/>
</dbReference>
<feature type="domain" description="Protein kinase" evidence="5">
    <location>
        <begin position="100"/>
        <end position="379"/>
    </location>
</feature>
<dbReference type="AlphaFoldDB" id="A0A2Z6SB89"/>
<organism evidence="6 7">
    <name type="scientific">Rhizophagus clarus</name>
    <dbReference type="NCBI Taxonomy" id="94130"/>
    <lineage>
        <taxon>Eukaryota</taxon>
        <taxon>Fungi</taxon>
        <taxon>Fungi incertae sedis</taxon>
        <taxon>Mucoromycota</taxon>
        <taxon>Glomeromycotina</taxon>
        <taxon>Glomeromycetes</taxon>
        <taxon>Glomerales</taxon>
        <taxon>Glomeraceae</taxon>
        <taxon>Rhizophagus</taxon>
    </lineage>
</organism>
<dbReference type="Gene3D" id="1.10.510.10">
    <property type="entry name" value="Transferase(Phosphotransferase) domain 1"/>
    <property type="match status" value="1"/>
</dbReference>
<dbReference type="PANTHER" id="PTHR44329:SF288">
    <property type="entry name" value="MITOGEN-ACTIVATED PROTEIN KINASE KINASE KINASE 20"/>
    <property type="match status" value="1"/>
</dbReference>